<dbReference type="InParanoid" id="A0A0C3H7L0"/>
<keyword evidence="4" id="KW-1185">Reference proteome</keyword>
<dbReference type="AlphaFoldDB" id="A0A0C3H7L0"/>
<dbReference type="EMBL" id="KN832879">
    <property type="protein sequence ID" value="KIM99239.1"/>
    <property type="molecule type" value="Genomic_DNA"/>
</dbReference>
<dbReference type="OrthoDB" id="3510519at2759"/>
<proteinExistence type="predicted"/>
<evidence type="ECO:0000313" key="3">
    <source>
        <dbReference type="EMBL" id="KIM99239.1"/>
    </source>
</evidence>
<name>A0A0C3H7L0_OIDMZ</name>
<evidence type="ECO:0000313" key="4">
    <source>
        <dbReference type="Proteomes" id="UP000054321"/>
    </source>
</evidence>
<feature type="chain" id="PRO_5002174729" description="Apiosidase-like catalytic domain-containing protein" evidence="1">
    <location>
        <begin position="24"/>
        <end position="360"/>
    </location>
</feature>
<reference evidence="4" key="2">
    <citation type="submission" date="2015-01" db="EMBL/GenBank/DDBJ databases">
        <title>Evolutionary Origins and Diversification of the Mycorrhizal Mutualists.</title>
        <authorList>
            <consortium name="DOE Joint Genome Institute"/>
            <consortium name="Mycorrhizal Genomics Consortium"/>
            <person name="Kohler A."/>
            <person name="Kuo A."/>
            <person name="Nagy L.G."/>
            <person name="Floudas D."/>
            <person name="Copeland A."/>
            <person name="Barry K.W."/>
            <person name="Cichocki N."/>
            <person name="Veneault-Fourrey C."/>
            <person name="LaButti K."/>
            <person name="Lindquist E.A."/>
            <person name="Lipzen A."/>
            <person name="Lundell T."/>
            <person name="Morin E."/>
            <person name="Murat C."/>
            <person name="Riley R."/>
            <person name="Ohm R."/>
            <person name="Sun H."/>
            <person name="Tunlid A."/>
            <person name="Henrissat B."/>
            <person name="Grigoriev I.V."/>
            <person name="Hibbett D.S."/>
            <person name="Martin F."/>
        </authorList>
    </citation>
    <scope>NUCLEOTIDE SEQUENCE [LARGE SCALE GENOMIC DNA]</scope>
    <source>
        <strain evidence="4">Zn</strain>
    </source>
</reference>
<reference evidence="3 4" key="1">
    <citation type="submission" date="2014-04" db="EMBL/GenBank/DDBJ databases">
        <authorList>
            <consortium name="DOE Joint Genome Institute"/>
            <person name="Kuo A."/>
            <person name="Martino E."/>
            <person name="Perotto S."/>
            <person name="Kohler A."/>
            <person name="Nagy L.G."/>
            <person name="Floudas D."/>
            <person name="Copeland A."/>
            <person name="Barry K.W."/>
            <person name="Cichocki N."/>
            <person name="Veneault-Fourrey C."/>
            <person name="LaButti K."/>
            <person name="Lindquist E.A."/>
            <person name="Lipzen A."/>
            <person name="Lundell T."/>
            <person name="Morin E."/>
            <person name="Murat C."/>
            <person name="Sun H."/>
            <person name="Tunlid A."/>
            <person name="Henrissat B."/>
            <person name="Grigoriev I.V."/>
            <person name="Hibbett D.S."/>
            <person name="Martin F."/>
            <person name="Nordberg H.P."/>
            <person name="Cantor M.N."/>
            <person name="Hua S.X."/>
        </authorList>
    </citation>
    <scope>NUCLEOTIDE SEQUENCE [LARGE SCALE GENOMIC DNA]</scope>
    <source>
        <strain evidence="3 4">Zn</strain>
    </source>
</reference>
<feature type="domain" description="Apiosidase-like catalytic" evidence="2">
    <location>
        <begin position="37"/>
        <end position="346"/>
    </location>
</feature>
<dbReference type="STRING" id="913774.A0A0C3H7L0"/>
<dbReference type="PANTHER" id="PTHR37836">
    <property type="entry name" value="LMO1036 PROTEIN"/>
    <property type="match status" value="1"/>
</dbReference>
<dbReference type="InterPro" id="IPR025277">
    <property type="entry name" value="Apiosidase-like_cat_dom"/>
</dbReference>
<dbReference type="HOGENOM" id="CLU_023504_0_1_1"/>
<gene>
    <name evidence="3" type="ORF">OIDMADRAFT_126636</name>
</gene>
<dbReference type="Gene3D" id="3.20.20.80">
    <property type="entry name" value="Glycosidases"/>
    <property type="match status" value="1"/>
</dbReference>
<feature type="signal peptide" evidence="1">
    <location>
        <begin position="1"/>
        <end position="23"/>
    </location>
</feature>
<dbReference type="Proteomes" id="UP000054321">
    <property type="component" value="Unassembled WGS sequence"/>
</dbReference>
<evidence type="ECO:0000259" key="2">
    <source>
        <dbReference type="Pfam" id="PF13204"/>
    </source>
</evidence>
<dbReference type="PANTHER" id="PTHR37836:SF2">
    <property type="entry name" value="DUF4038 DOMAIN-CONTAINING PROTEIN"/>
    <property type="match status" value="1"/>
</dbReference>
<evidence type="ECO:0000256" key="1">
    <source>
        <dbReference type="SAM" id="SignalP"/>
    </source>
</evidence>
<dbReference type="Pfam" id="PF13204">
    <property type="entry name" value="Apiosidase"/>
    <property type="match status" value="1"/>
</dbReference>
<sequence>MRFSRVTCSVLPLLSCLYSVASAAWTVPKEYALTASPDGHFFQKSDRSPFFWQGDTAWLLFHRLNFTEAEMYLSDRASKGFTIVLAVGLTQIGIASPNRAGDLPFVNQDPTKPNEAYWAYIDSIAELAWSYGIRIALVPCWGQYIHDSAGNPSVINGTTAYTFGKFIGDRYPYLPKILVADTNPLWENKTAVIDDFAAGGVIPQYKHQDWRPIYDDLANGIVAGERQVTSNRAWNPLMTIHPTNLWFNGLPIALASAQIGDRDWLTMDACQSGHTDFPPDGPIPWWNARRPWEPVGLMYATGQTTSGKKRPAVDNEAHYENRYDDGKSAYFYWNASDVRTGTWQSVSPVFLGRSMDLIEA</sequence>
<protein>
    <recommendedName>
        <fullName evidence="2">Apiosidase-like catalytic domain-containing protein</fullName>
    </recommendedName>
</protein>
<accession>A0A0C3H7L0</accession>
<organism evidence="3 4">
    <name type="scientific">Oidiodendron maius (strain Zn)</name>
    <dbReference type="NCBI Taxonomy" id="913774"/>
    <lineage>
        <taxon>Eukaryota</taxon>
        <taxon>Fungi</taxon>
        <taxon>Dikarya</taxon>
        <taxon>Ascomycota</taxon>
        <taxon>Pezizomycotina</taxon>
        <taxon>Leotiomycetes</taxon>
        <taxon>Leotiomycetes incertae sedis</taxon>
        <taxon>Myxotrichaceae</taxon>
        <taxon>Oidiodendron</taxon>
    </lineage>
</organism>
<keyword evidence="1" id="KW-0732">Signal</keyword>